<gene>
    <name evidence="3" type="ORF">F2Q69_00034366</name>
</gene>
<name>A0A8S9SIT3_BRACR</name>
<feature type="region of interest" description="Disordered" evidence="2">
    <location>
        <begin position="95"/>
        <end position="116"/>
    </location>
</feature>
<feature type="region of interest" description="Disordered" evidence="2">
    <location>
        <begin position="409"/>
        <end position="457"/>
    </location>
</feature>
<keyword evidence="1" id="KW-0175">Coiled coil</keyword>
<evidence type="ECO:0000313" key="3">
    <source>
        <dbReference type="EMBL" id="KAF3600684.1"/>
    </source>
</evidence>
<feature type="compositionally biased region" description="Polar residues" evidence="2">
    <location>
        <begin position="130"/>
        <end position="149"/>
    </location>
</feature>
<dbReference type="EMBL" id="QGKX02000004">
    <property type="protein sequence ID" value="KAF3600684.1"/>
    <property type="molecule type" value="Genomic_DNA"/>
</dbReference>
<sequence>MGDHDNQDDLTAALAIIQQQMQTQQQQMLQIQQTIQNQQQAAQEVAENATREERDDLTAKVDQLLKGNQSQVFIMEEAALEKSAGDLAFDAEISGDDQQEQDKPADPAQSNQGQYAGYQNNYQPRIYVISQPQNNPPQMQKHQNTQPATSAPVAVPQDEVKAMLQQLLQGQQLQGKALNHVTTEINTIMNHMFNELSTKYDNIASHMRQMDIQIAQTAESVKRQQSTLPGKTDKNPKECNAVELRSGKQLSEPVNKRFTAAENGKQKESEQPPADTPTAEKEREPTVGTNSPGPEQPAEAVRPIPEPVPAREYTPKVPYPIPAKATRKDREEMKCKKMLEDLTVRLPLMDVIQMMSSMRSFMKGLISGKISEESEFMTVSKDEEILTEDPLDLALVRAEAEQSVENIDVDGPFSPIVTMPPRTKKSPTGTRKTNNTPPQRAQQPTSASYPWPREQEDEPINLDDPMLLYFNCEGWDKETASRMYSRRCKLGIAPLCYATHELYPDHVRQVLATATISYEDFSAPSYANCSFSFMADGEYCSLSLDKLNEIYEIANEPRGVAVAKKFAPSNTFWDFIANGSSQLKLLWELGPCVVIIF</sequence>
<accession>A0A8S9SIT3</accession>
<protein>
    <submittedName>
        <fullName evidence="3">Uncharacterized protein</fullName>
    </submittedName>
</protein>
<feature type="region of interest" description="Disordered" evidence="2">
    <location>
        <begin position="219"/>
        <end position="239"/>
    </location>
</feature>
<evidence type="ECO:0000256" key="1">
    <source>
        <dbReference type="SAM" id="Coils"/>
    </source>
</evidence>
<feature type="region of interest" description="Disordered" evidence="2">
    <location>
        <begin position="130"/>
        <end position="152"/>
    </location>
</feature>
<feature type="compositionally biased region" description="Polar residues" evidence="2">
    <location>
        <begin position="219"/>
        <end position="229"/>
    </location>
</feature>
<feature type="region of interest" description="Disordered" evidence="2">
    <location>
        <begin position="260"/>
        <end position="330"/>
    </location>
</feature>
<dbReference type="AlphaFoldDB" id="A0A8S9SIT3"/>
<evidence type="ECO:0000256" key="2">
    <source>
        <dbReference type="SAM" id="MobiDB-lite"/>
    </source>
</evidence>
<evidence type="ECO:0000313" key="4">
    <source>
        <dbReference type="Proteomes" id="UP000712600"/>
    </source>
</evidence>
<dbReference type="Proteomes" id="UP000712600">
    <property type="component" value="Unassembled WGS sequence"/>
</dbReference>
<feature type="coiled-coil region" evidence="1">
    <location>
        <begin position="7"/>
        <end position="55"/>
    </location>
</feature>
<proteinExistence type="predicted"/>
<reference evidence="3" key="1">
    <citation type="submission" date="2019-12" db="EMBL/GenBank/DDBJ databases">
        <title>Genome sequencing and annotation of Brassica cretica.</title>
        <authorList>
            <person name="Studholme D.J."/>
            <person name="Sarris P."/>
        </authorList>
    </citation>
    <scope>NUCLEOTIDE SEQUENCE</scope>
    <source>
        <strain evidence="3">PFS-109/04</strain>
        <tissue evidence="3">Leaf</tissue>
    </source>
</reference>
<comment type="caution">
    <text evidence="3">The sequence shown here is derived from an EMBL/GenBank/DDBJ whole genome shotgun (WGS) entry which is preliminary data.</text>
</comment>
<feature type="compositionally biased region" description="Polar residues" evidence="2">
    <location>
        <begin position="426"/>
        <end position="448"/>
    </location>
</feature>
<organism evidence="3 4">
    <name type="scientific">Brassica cretica</name>
    <name type="common">Mustard</name>
    <dbReference type="NCBI Taxonomy" id="69181"/>
    <lineage>
        <taxon>Eukaryota</taxon>
        <taxon>Viridiplantae</taxon>
        <taxon>Streptophyta</taxon>
        <taxon>Embryophyta</taxon>
        <taxon>Tracheophyta</taxon>
        <taxon>Spermatophyta</taxon>
        <taxon>Magnoliopsida</taxon>
        <taxon>eudicotyledons</taxon>
        <taxon>Gunneridae</taxon>
        <taxon>Pentapetalae</taxon>
        <taxon>rosids</taxon>
        <taxon>malvids</taxon>
        <taxon>Brassicales</taxon>
        <taxon>Brassicaceae</taxon>
        <taxon>Brassiceae</taxon>
        <taxon>Brassica</taxon>
    </lineage>
</organism>